<dbReference type="AlphaFoldDB" id="A0A5C5WSH7"/>
<protein>
    <submittedName>
        <fullName evidence="2">Tyrosine-protein kinase YwqD</fullName>
        <ecNumber evidence="2">2.7.10.2</ecNumber>
    </submittedName>
</protein>
<dbReference type="EC" id="2.7.10.2" evidence="2"/>
<dbReference type="GO" id="GO:0004715">
    <property type="term" value="F:non-membrane spanning protein tyrosine kinase activity"/>
    <property type="evidence" value="ECO:0007669"/>
    <property type="project" value="UniProtKB-EC"/>
</dbReference>
<evidence type="ECO:0000313" key="2">
    <source>
        <dbReference type="EMBL" id="TWT53033.1"/>
    </source>
</evidence>
<keyword evidence="2" id="KW-0418">Kinase</keyword>
<gene>
    <name evidence="2" type="primary">ywqD_1</name>
    <name evidence="2" type="ORF">Pla22_06610</name>
</gene>
<proteinExistence type="predicted"/>
<dbReference type="RefSeq" id="WP_146513317.1">
    <property type="nucleotide sequence ID" value="NZ_SJPI01000001.1"/>
</dbReference>
<dbReference type="InterPro" id="IPR050445">
    <property type="entry name" value="Bact_polysacc_biosynth/exp"/>
</dbReference>
<dbReference type="PANTHER" id="PTHR32309">
    <property type="entry name" value="TYROSINE-PROTEIN KINASE"/>
    <property type="match status" value="1"/>
</dbReference>
<sequence length="406" mass="43995">MSTTGQAFVKAFARQSQSKPSNPTISAAEQDANRVQHANATELNRTTEAIRTPETWVRTVDDAITRIDSGSQRIATHTSHVPVASPATTRSQVSANVVETRIDDRHLQHIHTAYSIPRTPSSTKPPVSEPEHAPESHAASPSLFVETYPAEPITPAESTYHYAASATETQPHFQREHDRRMVDESPTSSGVGVTTPIRASWEVEVFDVPQTIADLFFEGSLFQDLADRISEAATGGLQTMLITSLLAGEGRSTVAIGTALAAASSGLRVGLIDADLADPTLADDLRLDLDFGWIEHVRQRLPIGEIAVHAIEDNLTFLPLLPMRPADQPSHIECAHMIESLRKHFDLLIIDGPVLDLQAAQILAPVIDSAVIVHDVNQSTPDTLTQVANLLRRVGIDGIGVVENFV</sequence>
<evidence type="ECO:0000313" key="3">
    <source>
        <dbReference type="Proteomes" id="UP000316598"/>
    </source>
</evidence>
<dbReference type="EMBL" id="SJPI01000001">
    <property type="protein sequence ID" value="TWT53033.1"/>
    <property type="molecule type" value="Genomic_DNA"/>
</dbReference>
<dbReference type="SUPFAM" id="SSF52540">
    <property type="entry name" value="P-loop containing nucleoside triphosphate hydrolases"/>
    <property type="match status" value="1"/>
</dbReference>
<organism evidence="2 3">
    <name type="scientific">Rubripirellula amarantea</name>
    <dbReference type="NCBI Taxonomy" id="2527999"/>
    <lineage>
        <taxon>Bacteria</taxon>
        <taxon>Pseudomonadati</taxon>
        <taxon>Planctomycetota</taxon>
        <taxon>Planctomycetia</taxon>
        <taxon>Pirellulales</taxon>
        <taxon>Pirellulaceae</taxon>
        <taxon>Rubripirellula</taxon>
    </lineage>
</organism>
<keyword evidence="3" id="KW-1185">Reference proteome</keyword>
<reference evidence="2 3" key="1">
    <citation type="submission" date="2019-02" db="EMBL/GenBank/DDBJ databases">
        <title>Deep-cultivation of Planctomycetes and their phenomic and genomic characterization uncovers novel biology.</title>
        <authorList>
            <person name="Wiegand S."/>
            <person name="Jogler M."/>
            <person name="Boedeker C."/>
            <person name="Pinto D."/>
            <person name="Vollmers J."/>
            <person name="Rivas-Marin E."/>
            <person name="Kohn T."/>
            <person name="Peeters S.H."/>
            <person name="Heuer A."/>
            <person name="Rast P."/>
            <person name="Oberbeckmann S."/>
            <person name="Bunk B."/>
            <person name="Jeske O."/>
            <person name="Meyerdierks A."/>
            <person name="Storesund J.E."/>
            <person name="Kallscheuer N."/>
            <person name="Luecker S."/>
            <person name="Lage O.M."/>
            <person name="Pohl T."/>
            <person name="Merkel B.J."/>
            <person name="Hornburger P."/>
            <person name="Mueller R.-W."/>
            <person name="Bruemmer F."/>
            <person name="Labrenz M."/>
            <person name="Spormann A.M."/>
            <person name="Op Den Camp H."/>
            <person name="Overmann J."/>
            <person name="Amann R."/>
            <person name="Jetten M.S.M."/>
            <person name="Mascher T."/>
            <person name="Medema M.H."/>
            <person name="Devos D.P."/>
            <person name="Kaster A.-K."/>
            <person name="Ovreas L."/>
            <person name="Rohde M."/>
            <person name="Galperin M.Y."/>
            <person name="Jogler C."/>
        </authorList>
    </citation>
    <scope>NUCLEOTIDE SEQUENCE [LARGE SCALE GENOMIC DNA]</scope>
    <source>
        <strain evidence="2 3">Pla22</strain>
    </source>
</reference>
<dbReference type="Proteomes" id="UP000316598">
    <property type="component" value="Unassembled WGS sequence"/>
</dbReference>
<dbReference type="GO" id="GO:0005886">
    <property type="term" value="C:plasma membrane"/>
    <property type="evidence" value="ECO:0007669"/>
    <property type="project" value="TreeGrafter"/>
</dbReference>
<keyword evidence="2" id="KW-0808">Transferase</keyword>
<dbReference type="InterPro" id="IPR015223">
    <property type="entry name" value="MipZ"/>
</dbReference>
<dbReference type="Gene3D" id="3.40.50.300">
    <property type="entry name" value="P-loop containing nucleotide triphosphate hydrolases"/>
    <property type="match status" value="1"/>
</dbReference>
<dbReference type="Pfam" id="PF09140">
    <property type="entry name" value="MipZ"/>
    <property type="match status" value="1"/>
</dbReference>
<comment type="caution">
    <text evidence="2">The sequence shown here is derived from an EMBL/GenBank/DDBJ whole genome shotgun (WGS) entry which is preliminary data.</text>
</comment>
<feature type="region of interest" description="Disordered" evidence="1">
    <location>
        <begin position="113"/>
        <end position="141"/>
    </location>
</feature>
<feature type="region of interest" description="Disordered" evidence="1">
    <location>
        <begin position="12"/>
        <end position="31"/>
    </location>
</feature>
<name>A0A5C5WSH7_9BACT</name>
<dbReference type="PANTHER" id="PTHR32309:SF13">
    <property type="entry name" value="FERRIC ENTEROBACTIN TRANSPORT PROTEIN FEPE"/>
    <property type="match status" value="1"/>
</dbReference>
<evidence type="ECO:0000256" key="1">
    <source>
        <dbReference type="SAM" id="MobiDB-lite"/>
    </source>
</evidence>
<accession>A0A5C5WSH7</accession>
<dbReference type="InterPro" id="IPR027417">
    <property type="entry name" value="P-loop_NTPase"/>
</dbReference>
<feature type="compositionally biased region" description="Polar residues" evidence="1">
    <location>
        <begin position="14"/>
        <end position="27"/>
    </location>
</feature>
<dbReference type="OrthoDB" id="238666at2"/>